<protein>
    <submittedName>
        <fullName evidence="1">Uncharacterized protein</fullName>
    </submittedName>
</protein>
<keyword evidence="2" id="KW-1185">Reference proteome</keyword>
<dbReference type="RefSeq" id="WP_339393903.1">
    <property type="nucleotide sequence ID" value="NZ_BAAAAF010000020.1"/>
</dbReference>
<sequence length="109" mass="11776">MNDTTADLETEVRRLRVRIIGLTPTQLARPGEGATVPRRQAIAEALAEISSIGSDGRAVPDVGDQSLADQVVVLIETGMRRAHALEPEGGERILSRLLEAAVDLRRRLA</sequence>
<gene>
    <name evidence="1" type="ORF">NCCP602_32380</name>
</gene>
<proteinExistence type="predicted"/>
<comment type="caution">
    <text evidence="1">The sequence shown here is derived from an EMBL/GenBank/DDBJ whole genome shotgun (WGS) entry which is preliminary data.</text>
</comment>
<evidence type="ECO:0000313" key="2">
    <source>
        <dbReference type="Proteomes" id="UP001498238"/>
    </source>
</evidence>
<name>A0ABN0SSA9_9MICO</name>
<evidence type="ECO:0000313" key="1">
    <source>
        <dbReference type="EMBL" id="GAA0037276.1"/>
    </source>
</evidence>
<accession>A0ABN0SSA9</accession>
<dbReference type="EMBL" id="BAAAAF010000020">
    <property type="protein sequence ID" value="GAA0037276.1"/>
    <property type="molecule type" value="Genomic_DNA"/>
</dbReference>
<dbReference type="Proteomes" id="UP001498238">
    <property type="component" value="Unassembled WGS sequence"/>
</dbReference>
<organism evidence="1 2">
    <name type="scientific">Brevibacterium metallidurans</name>
    <dbReference type="NCBI Taxonomy" id="1482676"/>
    <lineage>
        <taxon>Bacteria</taxon>
        <taxon>Bacillati</taxon>
        <taxon>Actinomycetota</taxon>
        <taxon>Actinomycetes</taxon>
        <taxon>Micrococcales</taxon>
        <taxon>Brevibacteriaceae</taxon>
        <taxon>Brevibacterium</taxon>
    </lineage>
</organism>
<reference evidence="1 2" key="1">
    <citation type="submission" date="2024-01" db="EMBL/GenBank/DDBJ databases">
        <title>Characterization of antibiotic resistant novel bacterial strains and their environmental applications.</title>
        <authorList>
            <person name="Manzoor S."/>
            <person name="Abbas S."/>
            <person name="Arshad M."/>
            <person name="Ahmed I."/>
        </authorList>
    </citation>
    <scope>NUCLEOTIDE SEQUENCE [LARGE SCALE GENOMIC DNA]</scope>
    <source>
        <strain evidence="1 2">NCCP-602</strain>
    </source>
</reference>